<dbReference type="GO" id="GO:0001228">
    <property type="term" value="F:DNA-binding transcription activator activity, RNA polymerase II-specific"/>
    <property type="evidence" value="ECO:0007669"/>
    <property type="project" value="TreeGrafter"/>
</dbReference>
<evidence type="ECO:0000256" key="1">
    <source>
        <dbReference type="ARBA" id="ARBA00022723"/>
    </source>
</evidence>
<accession>A0A319F0W3</accession>
<dbReference type="InterPro" id="IPR051430">
    <property type="entry name" value="Fungal_TF_Env_Response"/>
</dbReference>
<keyword evidence="6" id="KW-0539">Nucleus</keyword>
<dbReference type="PROSITE" id="PS50048">
    <property type="entry name" value="ZN2_CY6_FUNGAL_2"/>
    <property type="match status" value="1"/>
</dbReference>
<dbReference type="PANTHER" id="PTHR31944">
    <property type="entry name" value="HEME-RESPONSIVE ZINC FINGER TRANSCRIPTION FACTOR HAP1"/>
    <property type="match status" value="1"/>
</dbReference>
<name>A0A319F0W3_9EURO</name>
<dbReference type="EMBL" id="KZ825815">
    <property type="protein sequence ID" value="PYH98142.1"/>
    <property type="molecule type" value="Genomic_DNA"/>
</dbReference>
<feature type="compositionally biased region" description="Basic and acidic residues" evidence="7">
    <location>
        <begin position="54"/>
        <end position="66"/>
    </location>
</feature>
<dbReference type="GO" id="GO:0006351">
    <property type="term" value="P:DNA-templated transcription"/>
    <property type="evidence" value="ECO:0007669"/>
    <property type="project" value="InterPro"/>
</dbReference>
<evidence type="ECO:0000313" key="10">
    <source>
        <dbReference type="Proteomes" id="UP000247810"/>
    </source>
</evidence>
<dbReference type="Gene3D" id="4.10.240.10">
    <property type="entry name" value="Zn(2)-C6 fungal-type DNA-binding domain"/>
    <property type="match status" value="1"/>
</dbReference>
<dbReference type="InterPro" id="IPR001138">
    <property type="entry name" value="Zn2Cys6_DnaBD"/>
</dbReference>
<feature type="region of interest" description="Disordered" evidence="7">
    <location>
        <begin position="49"/>
        <end position="94"/>
    </location>
</feature>
<dbReference type="Pfam" id="PF04082">
    <property type="entry name" value="Fungal_trans"/>
    <property type="match status" value="1"/>
</dbReference>
<dbReference type="InterPro" id="IPR007219">
    <property type="entry name" value="XnlR_reg_dom"/>
</dbReference>
<feature type="region of interest" description="Disordered" evidence="7">
    <location>
        <begin position="125"/>
        <end position="156"/>
    </location>
</feature>
<dbReference type="GO" id="GO:0008270">
    <property type="term" value="F:zinc ion binding"/>
    <property type="evidence" value="ECO:0007669"/>
    <property type="project" value="InterPro"/>
</dbReference>
<protein>
    <recommendedName>
        <fullName evidence="8">Zn(2)-C6 fungal-type domain-containing protein</fullName>
    </recommendedName>
</protein>
<proteinExistence type="predicted"/>
<dbReference type="Proteomes" id="UP000247810">
    <property type="component" value="Unassembled WGS sequence"/>
</dbReference>
<dbReference type="PROSITE" id="PS00463">
    <property type="entry name" value="ZN2_CY6_FUNGAL_1"/>
    <property type="match status" value="1"/>
</dbReference>
<evidence type="ECO:0000256" key="5">
    <source>
        <dbReference type="ARBA" id="ARBA00023163"/>
    </source>
</evidence>
<keyword evidence="1" id="KW-0479">Metal-binding</keyword>
<dbReference type="STRING" id="1448320.A0A319F0W3"/>
<dbReference type="GO" id="GO:0000978">
    <property type="term" value="F:RNA polymerase II cis-regulatory region sequence-specific DNA binding"/>
    <property type="evidence" value="ECO:0007669"/>
    <property type="project" value="TreeGrafter"/>
</dbReference>
<evidence type="ECO:0000256" key="7">
    <source>
        <dbReference type="SAM" id="MobiDB-lite"/>
    </source>
</evidence>
<organism evidence="9 10">
    <name type="scientific">Aspergillus ellipticus CBS 707.79</name>
    <dbReference type="NCBI Taxonomy" id="1448320"/>
    <lineage>
        <taxon>Eukaryota</taxon>
        <taxon>Fungi</taxon>
        <taxon>Dikarya</taxon>
        <taxon>Ascomycota</taxon>
        <taxon>Pezizomycotina</taxon>
        <taxon>Eurotiomycetes</taxon>
        <taxon>Eurotiomycetidae</taxon>
        <taxon>Eurotiales</taxon>
        <taxon>Aspergillaceae</taxon>
        <taxon>Aspergillus</taxon>
        <taxon>Aspergillus subgen. Circumdati</taxon>
    </lineage>
</organism>
<keyword evidence="5" id="KW-0804">Transcription</keyword>
<evidence type="ECO:0000256" key="6">
    <source>
        <dbReference type="ARBA" id="ARBA00023242"/>
    </source>
</evidence>
<keyword evidence="10" id="KW-1185">Reference proteome</keyword>
<reference evidence="9 10" key="1">
    <citation type="submission" date="2018-02" db="EMBL/GenBank/DDBJ databases">
        <title>The genomes of Aspergillus section Nigri reveals drivers in fungal speciation.</title>
        <authorList>
            <consortium name="DOE Joint Genome Institute"/>
            <person name="Vesth T.C."/>
            <person name="Nybo J."/>
            <person name="Theobald S."/>
            <person name="Brandl J."/>
            <person name="Frisvad J.C."/>
            <person name="Nielsen K.F."/>
            <person name="Lyhne E.K."/>
            <person name="Kogle M.E."/>
            <person name="Kuo A."/>
            <person name="Riley R."/>
            <person name="Clum A."/>
            <person name="Nolan M."/>
            <person name="Lipzen A."/>
            <person name="Salamov A."/>
            <person name="Henrissat B."/>
            <person name="Wiebenga A."/>
            <person name="De vries R.P."/>
            <person name="Grigoriev I.V."/>
            <person name="Mortensen U.H."/>
            <person name="Andersen M.R."/>
            <person name="Baker S.E."/>
        </authorList>
    </citation>
    <scope>NUCLEOTIDE SEQUENCE [LARGE SCALE GENOMIC DNA]</scope>
    <source>
        <strain evidence="9 10">CBS 707.79</strain>
    </source>
</reference>
<dbReference type="AlphaFoldDB" id="A0A319F0W3"/>
<dbReference type="Pfam" id="PF00172">
    <property type="entry name" value="Zn_clus"/>
    <property type="match status" value="1"/>
</dbReference>
<dbReference type="CDD" id="cd12148">
    <property type="entry name" value="fungal_TF_MHR"/>
    <property type="match status" value="1"/>
</dbReference>
<keyword evidence="4" id="KW-0238">DNA-binding</keyword>
<evidence type="ECO:0000256" key="4">
    <source>
        <dbReference type="ARBA" id="ARBA00023125"/>
    </source>
</evidence>
<keyword evidence="3" id="KW-0805">Transcription regulation</keyword>
<dbReference type="CDD" id="cd00067">
    <property type="entry name" value="GAL4"/>
    <property type="match status" value="1"/>
</dbReference>
<feature type="compositionally biased region" description="Pro residues" evidence="7">
    <location>
        <begin position="141"/>
        <end position="155"/>
    </location>
</feature>
<keyword evidence="2" id="KW-0862">Zinc</keyword>
<dbReference type="GO" id="GO:0005634">
    <property type="term" value="C:nucleus"/>
    <property type="evidence" value="ECO:0007669"/>
    <property type="project" value="TreeGrafter"/>
</dbReference>
<evidence type="ECO:0000256" key="2">
    <source>
        <dbReference type="ARBA" id="ARBA00022833"/>
    </source>
</evidence>
<dbReference type="SMART" id="SM00906">
    <property type="entry name" value="Fungal_trans"/>
    <property type="match status" value="1"/>
</dbReference>
<dbReference type="SMART" id="SM00066">
    <property type="entry name" value="GAL4"/>
    <property type="match status" value="1"/>
</dbReference>
<dbReference type="SUPFAM" id="SSF57701">
    <property type="entry name" value="Zn2/Cys6 DNA-binding domain"/>
    <property type="match status" value="1"/>
</dbReference>
<evidence type="ECO:0000313" key="9">
    <source>
        <dbReference type="EMBL" id="PYH98142.1"/>
    </source>
</evidence>
<dbReference type="InterPro" id="IPR036864">
    <property type="entry name" value="Zn2-C6_fun-type_DNA-bd_sf"/>
</dbReference>
<gene>
    <name evidence="9" type="ORF">BO71DRAFT_416569</name>
</gene>
<sequence length="781" mass="86108">MTDGTPSRKRPRPVVSCLRCRGKKLKCDRVVPCQNCSKAGCPTECAFHPGLGEPDSKHVRPRDSQSRDSGVPASSAHRSQPGNPPTPAPTAAPASDIGLIVDLRQRLARVEDVFRTLQSPVHAPIPIPIPRDAASRETTPTVPPRAPSAAPPAPPHQYVGTLVAKGRRTRYHGQNSRISLLNQFPDAKAFIERCTKDSAVVALAREVQCLQIKARHSVDNPESLLDRKVSDELTQMRAALPAKDVCGHLIEVYLLNMEKTLRILYVPDFASVYSMFSVSPSSDITQRAAFVPLLTAVLAVGWSLTDPSFRLEHPALGQYLQTEAIPLVRAWMQKLTRKPRTEFMTLQVEALLVLGQQLRLEPPEDLWRATGTLVRSAMVLGLHLDSPVSPGLTPGEIEIRRRLWITIVEMDLQASIAAGMPVALPVLDPLHLPANLNDQDFIENASTLPPARPLHEWTDALALVTLATSLPHRLRAVSLAQSTPPGRDLGLIAAQGRRVEECLRQVPPCLSLQLNHLPCTADSPTRLLNRVLLDLYLRRPLLCLYRPVVMGENRPDRLFLEIQRVCLDSSLVVLSHQDQFDPRVADLDVFPSSRYWDIFQLLCRNDISCAALSVCAYMRLSTAQQTAAQLEFAPGIRTTTHTKASLTRVLENTLEGLTRTIDAPGSNMKDVLLLAVALPSVRAQGSAEQKNQWMEQGAVKALSACRQHLLAIISELKLPPNNAGDAFIESICQPPEDPSFPPIARLQSPDFMADPAGQATEFINFERDLFSFENGSFLWNL</sequence>
<evidence type="ECO:0000256" key="3">
    <source>
        <dbReference type="ARBA" id="ARBA00023015"/>
    </source>
</evidence>
<feature type="domain" description="Zn(2)-C6 fungal-type" evidence="8">
    <location>
        <begin position="16"/>
        <end position="47"/>
    </location>
</feature>
<evidence type="ECO:0000259" key="8">
    <source>
        <dbReference type="PROSITE" id="PS50048"/>
    </source>
</evidence>
<dbReference type="OrthoDB" id="5414787at2759"/>
<dbReference type="PANTHER" id="PTHR31944:SF131">
    <property type="entry name" value="HEME-RESPONSIVE ZINC FINGER TRANSCRIPTION FACTOR HAP1"/>
    <property type="match status" value="1"/>
</dbReference>
<dbReference type="VEuPathDB" id="FungiDB:BO71DRAFT_416569"/>